<reference evidence="1 2" key="1">
    <citation type="journal article" date="2018" name="Front. Plant Sci.">
        <title>Red Clover (Trifolium pratense) and Zigzag Clover (T. medium) - A Picture of Genomic Similarities and Differences.</title>
        <authorList>
            <person name="Dluhosova J."/>
            <person name="Istvanek J."/>
            <person name="Nedelnik J."/>
            <person name="Repkova J."/>
        </authorList>
    </citation>
    <scope>NUCLEOTIDE SEQUENCE [LARGE SCALE GENOMIC DNA]</scope>
    <source>
        <strain evidence="2">cv. 10/8</strain>
        <tissue evidence="1">Leaf</tissue>
    </source>
</reference>
<comment type="caution">
    <text evidence="1">The sequence shown here is derived from an EMBL/GenBank/DDBJ whole genome shotgun (WGS) entry which is preliminary data.</text>
</comment>
<protein>
    <submittedName>
        <fullName evidence="1">Uncharacterized protein</fullName>
    </submittedName>
</protein>
<accession>A0A392N526</accession>
<dbReference type="InterPro" id="IPR050951">
    <property type="entry name" value="Retrovirus_Pol_polyprotein"/>
</dbReference>
<proteinExistence type="predicted"/>
<dbReference type="InterPro" id="IPR043128">
    <property type="entry name" value="Rev_trsase/Diguanyl_cyclase"/>
</dbReference>
<dbReference type="PANTHER" id="PTHR37984">
    <property type="entry name" value="PROTEIN CBG26694"/>
    <property type="match status" value="1"/>
</dbReference>
<evidence type="ECO:0000313" key="2">
    <source>
        <dbReference type="Proteomes" id="UP000265520"/>
    </source>
</evidence>
<name>A0A392N526_9FABA</name>
<evidence type="ECO:0000313" key="1">
    <source>
        <dbReference type="EMBL" id="MCH94683.1"/>
    </source>
</evidence>
<dbReference type="SUPFAM" id="SSF56672">
    <property type="entry name" value="DNA/RNA polymerases"/>
    <property type="match status" value="1"/>
</dbReference>
<dbReference type="Gene3D" id="3.30.70.270">
    <property type="match status" value="2"/>
</dbReference>
<sequence length="162" mass="18546">MEFFMDDFSVCGSSFESGLANLEKVLERCVKTNLVLNWEKCHFMVKEGIVLGHVVSERGIEVDKAKIEVIEKLTPPTTVKEVRSFLRHANFYRRLIKDFSKITKPLIGLLMKDAEFVFDEHCLESFQNLKHTLISAPIMQPPDWNLLLRSCATQVTLQSALS</sequence>
<dbReference type="FunFam" id="3.30.70.270:FF:000063">
    <property type="entry name" value="Zinc knuckle domaincontaining protein"/>
    <property type="match status" value="1"/>
</dbReference>
<dbReference type="EMBL" id="LXQA010027915">
    <property type="protein sequence ID" value="MCH94683.1"/>
    <property type="molecule type" value="Genomic_DNA"/>
</dbReference>
<dbReference type="Proteomes" id="UP000265520">
    <property type="component" value="Unassembled WGS sequence"/>
</dbReference>
<dbReference type="AlphaFoldDB" id="A0A392N526"/>
<keyword evidence="2" id="KW-1185">Reference proteome</keyword>
<dbReference type="InterPro" id="IPR043502">
    <property type="entry name" value="DNA/RNA_pol_sf"/>
</dbReference>
<organism evidence="1 2">
    <name type="scientific">Trifolium medium</name>
    <dbReference type="NCBI Taxonomy" id="97028"/>
    <lineage>
        <taxon>Eukaryota</taxon>
        <taxon>Viridiplantae</taxon>
        <taxon>Streptophyta</taxon>
        <taxon>Embryophyta</taxon>
        <taxon>Tracheophyta</taxon>
        <taxon>Spermatophyta</taxon>
        <taxon>Magnoliopsida</taxon>
        <taxon>eudicotyledons</taxon>
        <taxon>Gunneridae</taxon>
        <taxon>Pentapetalae</taxon>
        <taxon>rosids</taxon>
        <taxon>fabids</taxon>
        <taxon>Fabales</taxon>
        <taxon>Fabaceae</taxon>
        <taxon>Papilionoideae</taxon>
        <taxon>50 kb inversion clade</taxon>
        <taxon>NPAAA clade</taxon>
        <taxon>Hologalegina</taxon>
        <taxon>IRL clade</taxon>
        <taxon>Trifolieae</taxon>
        <taxon>Trifolium</taxon>
    </lineage>
</organism>
<dbReference type="PANTHER" id="PTHR37984:SF5">
    <property type="entry name" value="PROTEIN NYNRIN-LIKE"/>
    <property type="match status" value="1"/>
</dbReference>